<evidence type="ECO:0000313" key="3">
    <source>
        <dbReference type="EMBL" id="MBE9040132.1"/>
    </source>
</evidence>
<evidence type="ECO:0000259" key="2">
    <source>
        <dbReference type="Pfam" id="PF14252"/>
    </source>
</evidence>
<reference evidence="3" key="1">
    <citation type="submission" date="2020-10" db="EMBL/GenBank/DDBJ databases">
        <authorList>
            <person name="Castelo-Branco R."/>
            <person name="Eusebio N."/>
            <person name="Adriana R."/>
            <person name="Vieira A."/>
            <person name="Brugerolle De Fraissinette N."/>
            <person name="Rezende De Castro R."/>
            <person name="Schneider M.P."/>
            <person name="Vasconcelos V."/>
            <person name="Leao P.N."/>
        </authorList>
    </citation>
    <scope>NUCLEOTIDE SEQUENCE</scope>
    <source>
        <strain evidence="3">LEGE 11467</strain>
    </source>
</reference>
<evidence type="ECO:0000313" key="4">
    <source>
        <dbReference type="Proteomes" id="UP000621799"/>
    </source>
</evidence>
<organism evidence="3 4">
    <name type="scientific">Zarconia navalis LEGE 11467</name>
    <dbReference type="NCBI Taxonomy" id="1828826"/>
    <lineage>
        <taxon>Bacteria</taxon>
        <taxon>Bacillati</taxon>
        <taxon>Cyanobacteriota</taxon>
        <taxon>Cyanophyceae</taxon>
        <taxon>Oscillatoriophycideae</taxon>
        <taxon>Oscillatoriales</taxon>
        <taxon>Oscillatoriales incertae sedis</taxon>
        <taxon>Zarconia</taxon>
        <taxon>Zarconia navalis</taxon>
    </lineage>
</organism>
<feature type="region of interest" description="Disordered" evidence="1">
    <location>
        <begin position="186"/>
        <end position="209"/>
    </location>
</feature>
<keyword evidence="4" id="KW-1185">Reference proteome</keyword>
<dbReference type="RefSeq" id="WP_264320388.1">
    <property type="nucleotide sequence ID" value="NZ_JADEXN010000058.1"/>
</dbReference>
<dbReference type="Proteomes" id="UP000621799">
    <property type="component" value="Unassembled WGS sequence"/>
</dbReference>
<sequence length="209" mass="22972">MLNNQGVNPHRSSKSIDFGVAWPQLRKLPSDFTESPSAAIDQIVFIDGAIEDCQTLLTHLESQVDIIVLEKQQDGVDRITEILDRRCHLRGIHIISHGSPGTIELGNAQLRWDNLETYRDRLQRWTTNCSGLLPPFIFLYGCHVAAGKIGQAFIEQLCHLTGAIVAASASPMGDVGAQNWSLELPPGLPGTESRSPDRLQPSVTIVENT</sequence>
<dbReference type="EMBL" id="JADEXN010000058">
    <property type="protein sequence ID" value="MBE9040132.1"/>
    <property type="molecule type" value="Genomic_DNA"/>
</dbReference>
<feature type="domain" description="DUF4347" evidence="2">
    <location>
        <begin position="43"/>
        <end position="185"/>
    </location>
</feature>
<gene>
    <name evidence="3" type="ORF">IQ235_04905</name>
</gene>
<name>A0A928Z694_9CYAN</name>
<proteinExistence type="predicted"/>
<dbReference type="InterPro" id="IPR025592">
    <property type="entry name" value="DUF4347"/>
</dbReference>
<comment type="caution">
    <text evidence="3">The sequence shown here is derived from an EMBL/GenBank/DDBJ whole genome shotgun (WGS) entry which is preliminary data.</text>
</comment>
<accession>A0A928Z694</accession>
<dbReference type="AlphaFoldDB" id="A0A928Z694"/>
<evidence type="ECO:0000256" key="1">
    <source>
        <dbReference type="SAM" id="MobiDB-lite"/>
    </source>
</evidence>
<dbReference type="Pfam" id="PF14252">
    <property type="entry name" value="DUF4347"/>
    <property type="match status" value="1"/>
</dbReference>
<protein>
    <submittedName>
        <fullName evidence="3">DUF4347 domain-containing protein</fullName>
    </submittedName>
</protein>